<gene>
    <name evidence="2" type="ORF">B0J12DRAFT_693666</name>
</gene>
<feature type="domain" description="Copper amine oxidase catalytic" evidence="1">
    <location>
        <begin position="22"/>
        <end position="162"/>
    </location>
</feature>
<dbReference type="Pfam" id="PF01179">
    <property type="entry name" value="Cu_amine_oxid"/>
    <property type="match status" value="1"/>
</dbReference>
<dbReference type="InterPro" id="IPR036460">
    <property type="entry name" value="Cu_amine_oxidase_C_sf"/>
</dbReference>
<name>A0ABQ8GVM9_9PEZI</name>
<organism evidence="2 3">
    <name type="scientific">Macrophomina phaseolina</name>
    <dbReference type="NCBI Taxonomy" id="35725"/>
    <lineage>
        <taxon>Eukaryota</taxon>
        <taxon>Fungi</taxon>
        <taxon>Dikarya</taxon>
        <taxon>Ascomycota</taxon>
        <taxon>Pezizomycotina</taxon>
        <taxon>Dothideomycetes</taxon>
        <taxon>Dothideomycetes incertae sedis</taxon>
        <taxon>Botryosphaeriales</taxon>
        <taxon>Botryosphaeriaceae</taxon>
        <taxon>Macrophomina</taxon>
    </lineage>
</organism>
<dbReference type="InterPro" id="IPR015798">
    <property type="entry name" value="Cu_amine_oxidase_C"/>
</dbReference>
<accession>A0ABQ8GVM9</accession>
<evidence type="ECO:0000313" key="2">
    <source>
        <dbReference type="EMBL" id="KAH7065313.1"/>
    </source>
</evidence>
<reference evidence="2 3" key="1">
    <citation type="journal article" date="2021" name="Nat. Commun.">
        <title>Genetic determinants of endophytism in the Arabidopsis root mycobiome.</title>
        <authorList>
            <person name="Mesny F."/>
            <person name="Miyauchi S."/>
            <person name="Thiergart T."/>
            <person name="Pickel B."/>
            <person name="Atanasova L."/>
            <person name="Karlsson M."/>
            <person name="Huettel B."/>
            <person name="Barry K.W."/>
            <person name="Haridas S."/>
            <person name="Chen C."/>
            <person name="Bauer D."/>
            <person name="Andreopoulos W."/>
            <person name="Pangilinan J."/>
            <person name="LaButti K."/>
            <person name="Riley R."/>
            <person name="Lipzen A."/>
            <person name="Clum A."/>
            <person name="Drula E."/>
            <person name="Henrissat B."/>
            <person name="Kohler A."/>
            <person name="Grigoriev I.V."/>
            <person name="Martin F.M."/>
            <person name="Hacquard S."/>
        </authorList>
    </citation>
    <scope>NUCLEOTIDE SEQUENCE [LARGE SCALE GENOMIC DNA]</scope>
    <source>
        <strain evidence="2 3">MPI-SDFR-AT-0080</strain>
    </source>
</reference>
<sequence length="166" mass="17670">MCMHDQDDGIGRKHTNPGMHLDQVVGLHYTIQATGILSTAPIDPGTQVPWGTNVSEGEHTFCLRIDPSLDGGKYSFIDEDSISMPMDGNNPHGAGYTTTKRTPTASTPSTAAPNRVHKVTNLSSISRTSGHPVAYAIHSPVKQALLAHPSSFHAHRAKSATHTPSG</sequence>
<dbReference type="Proteomes" id="UP000774617">
    <property type="component" value="Unassembled WGS sequence"/>
</dbReference>
<evidence type="ECO:0000313" key="3">
    <source>
        <dbReference type="Proteomes" id="UP000774617"/>
    </source>
</evidence>
<dbReference type="SUPFAM" id="SSF49998">
    <property type="entry name" value="Amine oxidase catalytic domain"/>
    <property type="match status" value="1"/>
</dbReference>
<protein>
    <submittedName>
        <fullName evidence="2">Copper amine oxidase</fullName>
    </submittedName>
</protein>
<keyword evidence="3" id="KW-1185">Reference proteome</keyword>
<comment type="caution">
    <text evidence="2">The sequence shown here is derived from an EMBL/GenBank/DDBJ whole genome shotgun (WGS) entry which is preliminary data.</text>
</comment>
<evidence type="ECO:0000259" key="1">
    <source>
        <dbReference type="Pfam" id="PF01179"/>
    </source>
</evidence>
<proteinExistence type="predicted"/>
<dbReference type="Gene3D" id="2.70.98.20">
    <property type="entry name" value="Copper amine oxidase, catalytic domain"/>
    <property type="match status" value="1"/>
</dbReference>
<dbReference type="EMBL" id="JAGTJR010000001">
    <property type="protein sequence ID" value="KAH7065313.1"/>
    <property type="molecule type" value="Genomic_DNA"/>
</dbReference>